<evidence type="ECO:0000313" key="4">
    <source>
        <dbReference type="EMBL" id="ANH79821.1"/>
    </source>
</evidence>
<evidence type="ECO:0000256" key="1">
    <source>
        <dbReference type="ARBA" id="ARBA00022729"/>
    </source>
</evidence>
<dbReference type="OrthoDB" id="1095312at2"/>
<dbReference type="InterPro" id="IPR023996">
    <property type="entry name" value="TonB-dep_OMP_SusC/RagA"/>
</dbReference>
<evidence type="ECO:0000313" key="5">
    <source>
        <dbReference type="Proteomes" id="UP000077667"/>
    </source>
</evidence>
<sequence>MRQLLQPRKWYLLVLQILFLLGSAFAQKEIEVSGIVTNGRNEPITGVSVSVAGKNALTATNQEGRYTIAVSAKATLVFSSVGYRSEEIAVDGKKTINVVLVEDLASLGEVVVIGYGAQKRVNVVGAVASVSGAKLESIPAADVTNAIAGRLPGVTVRQPTGEPGQNAADIRVRGRTTLGTGTGPLVVIDGVPGRSLSEIDPVDISSISVLKDASSAIYGTQAANGVILVTTKKGKAGTKPRLNYQFYQGFMKPTILPKVLNAGDYATMLSEYQDYEGRPRTFSDEDIALYYSGRDPWEHPNTNWMNDLIADWTTTSKHNLSISGGGANGMTYYLSLGYKNEEAIYKQESTRYREYSVRAKLDVPITDWLKGSVNYAGYIPSRLYPTKSAADIYGQSTRLLPTQWSFWPTGQPGPDIEYGDNPVVTSTLQGGYNDKKQYKSEMAFNLTITPPMIKGLTLNGMFSYDLYNTYQKIFRTPWTLYFPDWGSAQRDADGFITSMDLVPTLRGYSAPELQENYARSIRQLGNVNFTYAREFGAHSVSLFGAYEQLKESSNDLGAFRKYYISDIVQTINAGSNTDKDNSGSMSIYARESWIGRLNYSYLSKYLVELLFRRDGSLKFPPQSRWGNFPAVLLGWQASEEPFWKEHLGFFSYFKLRATYGKMGMDPGDAFQYMNKYTLNTGVAMGSGKDVETVVRQAGVANPFITWEKQTTYNVGFDSYILKDKFHLNTEFFYNKRSDILAPRNASVPDYTGLQLPDENIAAVDNKGFEVDLGYHQQLSKNFRIDVAGNVSWSHNRVLFTDEPARTVPWQVRTGHSYGAVLLYRAIGIFADQAAVDAYPHWKGAKPGDVIFEDVNGDGQITSDDQILLDRADAPELLMGLSIDLRYKNWSLSLLAQGQGSYYRQNYADDRRGEAGNYFQWNFDNRWTPENTHTNIARAYNRADQYWGFGVNNSTYWYDNMAYIRMKNAVLNYELPKRLFGKSGISNASVFFSGNNLFLIYAAQKKFDPEIGAPLSYPAVKTLAIGAKITF</sequence>
<dbReference type="InterPro" id="IPR023997">
    <property type="entry name" value="TonB-dep_OMP_SusC/RagA_CS"/>
</dbReference>
<evidence type="ECO:0000256" key="2">
    <source>
        <dbReference type="PROSITE-ProRule" id="PRU01360"/>
    </source>
</evidence>
<feature type="domain" description="TonB-dependent receptor plug" evidence="3">
    <location>
        <begin position="122"/>
        <end position="226"/>
    </location>
</feature>
<dbReference type="GO" id="GO:0044718">
    <property type="term" value="P:siderophore transmembrane transport"/>
    <property type="evidence" value="ECO:0007669"/>
    <property type="project" value="TreeGrafter"/>
</dbReference>
<dbReference type="GO" id="GO:0015344">
    <property type="term" value="F:siderophore uptake transmembrane transporter activity"/>
    <property type="evidence" value="ECO:0007669"/>
    <property type="project" value="TreeGrafter"/>
</dbReference>
<dbReference type="KEGG" id="nia:A8C56_01490"/>
<reference evidence="4 5" key="1">
    <citation type="submission" date="2016-05" db="EMBL/GenBank/DDBJ databases">
        <title>Niabella ginsenosidivorans BS26 whole genome sequencing.</title>
        <authorList>
            <person name="Im W.T."/>
            <person name="Siddiqi M.Z."/>
        </authorList>
    </citation>
    <scope>NUCLEOTIDE SEQUENCE [LARGE SCALE GENOMIC DNA]</scope>
    <source>
        <strain evidence="4 5">BS26</strain>
    </source>
</reference>
<gene>
    <name evidence="4" type="ORF">A8C56_01490</name>
</gene>
<name>A0A1A9HZC6_9BACT</name>
<evidence type="ECO:0000259" key="3">
    <source>
        <dbReference type="Pfam" id="PF07715"/>
    </source>
</evidence>
<dbReference type="Gene3D" id="2.170.130.10">
    <property type="entry name" value="TonB-dependent receptor, plug domain"/>
    <property type="match status" value="1"/>
</dbReference>
<dbReference type="Proteomes" id="UP000077667">
    <property type="component" value="Chromosome"/>
</dbReference>
<proteinExistence type="inferred from homology"/>
<keyword evidence="2" id="KW-1134">Transmembrane beta strand</keyword>
<dbReference type="PANTHER" id="PTHR30069:SF29">
    <property type="entry name" value="HEMOGLOBIN AND HEMOGLOBIN-HAPTOGLOBIN-BINDING PROTEIN 1-RELATED"/>
    <property type="match status" value="1"/>
</dbReference>
<dbReference type="InterPro" id="IPR037066">
    <property type="entry name" value="Plug_dom_sf"/>
</dbReference>
<keyword evidence="2" id="KW-0812">Transmembrane</keyword>
<dbReference type="RefSeq" id="WP_067751120.1">
    <property type="nucleotide sequence ID" value="NZ_CP015772.1"/>
</dbReference>
<dbReference type="FunFam" id="2.170.130.10:FF:000003">
    <property type="entry name" value="SusC/RagA family TonB-linked outer membrane protein"/>
    <property type="match status" value="1"/>
</dbReference>
<keyword evidence="2" id="KW-0813">Transport</keyword>
<dbReference type="PANTHER" id="PTHR30069">
    <property type="entry name" value="TONB-DEPENDENT OUTER MEMBRANE RECEPTOR"/>
    <property type="match status" value="1"/>
</dbReference>
<keyword evidence="2" id="KW-0472">Membrane</keyword>
<comment type="similarity">
    <text evidence="2">Belongs to the TonB-dependent receptor family.</text>
</comment>
<dbReference type="InterPro" id="IPR008969">
    <property type="entry name" value="CarboxyPept-like_regulatory"/>
</dbReference>
<dbReference type="InterPro" id="IPR012910">
    <property type="entry name" value="Plug_dom"/>
</dbReference>
<dbReference type="GO" id="GO:0009279">
    <property type="term" value="C:cell outer membrane"/>
    <property type="evidence" value="ECO:0007669"/>
    <property type="project" value="UniProtKB-SubCell"/>
</dbReference>
<dbReference type="AlphaFoldDB" id="A0A1A9HZC6"/>
<dbReference type="NCBIfam" id="TIGR04056">
    <property type="entry name" value="OMP_RagA_SusC"/>
    <property type="match status" value="1"/>
</dbReference>
<dbReference type="Pfam" id="PF07715">
    <property type="entry name" value="Plug"/>
    <property type="match status" value="1"/>
</dbReference>
<dbReference type="Gene3D" id="2.60.40.1120">
    <property type="entry name" value="Carboxypeptidase-like, regulatory domain"/>
    <property type="match status" value="1"/>
</dbReference>
<dbReference type="EMBL" id="CP015772">
    <property type="protein sequence ID" value="ANH79821.1"/>
    <property type="molecule type" value="Genomic_DNA"/>
</dbReference>
<comment type="subcellular location">
    <subcellularLocation>
        <location evidence="2">Cell outer membrane</location>
        <topology evidence="2">Multi-pass membrane protein</topology>
    </subcellularLocation>
</comment>
<keyword evidence="2" id="KW-0998">Cell outer membrane</keyword>
<dbReference type="SUPFAM" id="SSF49464">
    <property type="entry name" value="Carboxypeptidase regulatory domain-like"/>
    <property type="match status" value="1"/>
</dbReference>
<dbReference type="InterPro" id="IPR039426">
    <property type="entry name" value="TonB-dep_rcpt-like"/>
</dbReference>
<dbReference type="PROSITE" id="PS52016">
    <property type="entry name" value="TONB_DEPENDENT_REC_3"/>
    <property type="match status" value="1"/>
</dbReference>
<protein>
    <recommendedName>
        <fullName evidence="3">TonB-dependent receptor plug domain-containing protein</fullName>
    </recommendedName>
</protein>
<dbReference type="SUPFAM" id="SSF56935">
    <property type="entry name" value="Porins"/>
    <property type="match status" value="1"/>
</dbReference>
<organism evidence="4 5">
    <name type="scientific">Niabella ginsenosidivorans</name>
    <dbReference type="NCBI Taxonomy" id="1176587"/>
    <lineage>
        <taxon>Bacteria</taxon>
        <taxon>Pseudomonadati</taxon>
        <taxon>Bacteroidota</taxon>
        <taxon>Chitinophagia</taxon>
        <taxon>Chitinophagales</taxon>
        <taxon>Chitinophagaceae</taxon>
        <taxon>Niabella</taxon>
    </lineage>
</organism>
<accession>A0A1A9HZC6</accession>
<dbReference type="Pfam" id="PF13715">
    <property type="entry name" value="CarbopepD_reg_2"/>
    <property type="match status" value="1"/>
</dbReference>
<dbReference type="NCBIfam" id="TIGR04057">
    <property type="entry name" value="SusC_RagA_signa"/>
    <property type="match status" value="1"/>
</dbReference>
<keyword evidence="1" id="KW-0732">Signal</keyword>
<dbReference type="STRING" id="1176587.A8C56_01490"/>
<keyword evidence="5" id="KW-1185">Reference proteome</keyword>